<feature type="domain" description="Trypsin-co-occurring" evidence="1">
    <location>
        <begin position="16"/>
        <end position="105"/>
    </location>
</feature>
<dbReference type="NCBIfam" id="NF041216">
    <property type="entry name" value="CU044_2847_fam"/>
    <property type="match status" value="1"/>
</dbReference>
<protein>
    <submittedName>
        <fullName evidence="2">CU044_2847 family protein</fullName>
    </submittedName>
</protein>
<evidence type="ECO:0000313" key="2">
    <source>
        <dbReference type="EMBL" id="MDA2807221.1"/>
    </source>
</evidence>
<comment type="caution">
    <text evidence="2">The sequence shown here is derived from an EMBL/GenBank/DDBJ whole genome shotgun (WGS) entry which is preliminary data.</text>
</comment>
<dbReference type="EMBL" id="JAQFWP010000049">
    <property type="protein sequence ID" value="MDA2807221.1"/>
    <property type="molecule type" value="Genomic_DNA"/>
</dbReference>
<reference evidence="2" key="1">
    <citation type="submission" date="2023-01" db="EMBL/GenBank/DDBJ databases">
        <title>Draft genome sequence of Nocardiopsis sp. LSu2-4 isolated from halophytes.</title>
        <authorList>
            <person name="Duangmal K."/>
            <person name="Chantavorakit T."/>
        </authorList>
    </citation>
    <scope>NUCLEOTIDE SEQUENCE</scope>
    <source>
        <strain evidence="2">LSu2-4</strain>
    </source>
</reference>
<evidence type="ECO:0000259" key="1">
    <source>
        <dbReference type="Pfam" id="PF19493"/>
    </source>
</evidence>
<evidence type="ECO:0000313" key="3">
    <source>
        <dbReference type="Proteomes" id="UP001165685"/>
    </source>
</evidence>
<organism evidence="2 3">
    <name type="scientific">Nocardiopsis suaedae</name>
    <dbReference type="NCBI Taxonomy" id="3018444"/>
    <lineage>
        <taxon>Bacteria</taxon>
        <taxon>Bacillati</taxon>
        <taxon>Actinomycetota</taxon>
        <taxon>Actinomycetes</taxon>
        <taxon>Streptosporangiales</taxon>
        <taxon>Nocardiopsidaceae</taxon>
        <taxon>Nocardiopsis</taxon>
    </lineage>
</organism>
<gene>
    <name evidence="2" type="ORF">O4U47_22130</name>
</gene>
<dbReference type="RefSeq" id="WP_270679850.1">
    <property type="nucleotide sequence ID" value="NZ_JAQFWP010000049.1"/>
</dbReference>
<accession>A0ABT4TR96</accession>
<sequence>MAEIVRFPDEQGGEDAYVLIEAAGSSPQMRDVSGRDILRSADETAQKVFGRIRDMSALVVRELRDLPGDPDEVTVELGMNVSAEADVFLAKTAAQGAVKVTLTWRSGPAPEEGGRAG</sequence>
<dbReference type="Pfam" id="PF19493">
    <property type="entry name" value="Trypco1"/>
    <property type="match status" value="1"/>
</dbReference>
<proteinExistence type="predicted"/>
<keyword evidence="3" id="KW-1185">Reference proteome</keyword>
<dbReference type="InterPro" id="IPR045794">
    <property type="entry name" value="Trypco1"/>
</dbReference>
<name>A0ABT4TR96_9ACTN</name>
<dbReference type="Proteomes" id="UP001165685">
    <property type="component" value="Unassembled WGS sequence"/>
</dbReference>